<sequence length="349" mass="39087">MHADREEGFCNDYDGSCPGREVPGIASSCYTLLQCTLSQPAGKLAVNPNRATLILLTPIPTRNRNSSNPCATFIQDYQQVALVIPLIHGLFCLSGLVQDGKDAKDQFWVLLITRRPPSRIETHPDPKHAAQTRRLLHIFAMLIIPKDHAHALHWRDARCRRDIHLLQRKSSVVSDSVVKVEDEQDDRCSKYDTDVGHGDALTDIKATSLGHGCFPSSYRREVQGYCSTQSIFQPKENVVVVNTGTCAYTQLVECPMREDPRDVLHVSLYPGPHVTRPGPSIRERLLGESILRWWPVTPSIHPPKMEKIRSRNGRCPLTSKEAGERFGGSDLMSVLVDPNSYDRDYGATE</sequence>
<dbReference type="EMBL" id="KZ293674">
    <property type="protein sequence ID" value="PBK88182.1"/>
    <property type="molecule type" value="Genomic_DNA"/>
</dbReference>
<evidence type="ECO:0000313" key="1">
    <source>
        <dbReference type="EMBL" id="PBK88182.1"/>
    </source>
</evidence>
<reference evidence="2" key="1">
    <citation type="journal article" date="2017" name="Nat. Ecol. Evol.">
        <title>Genome expansion and lineage-specific genetic innovations in the forest pathogenic fungi Armillaria.</title>
        <authorList>
            <person name="Sipos G."/>
            <person name="Prasanna A.N."/>
            <person name="Walter M.C."/>
            <person name="O'Connor E."/>
            <person name="Balint B."/>
            <person name="Krizsan K."/>
            <person name="Kiss B."/>
            <person name="Hess J."/>
            <person name="Varga T."/>
            <person name="Slot J."/>
            <person name="Riley R."/>
            <person name="Boka B."/>
            <person name="Rigling D."/>
            <person name="Barry K."/>
            <person name="Lee J."/>
            <person name="Mihaltcheva S."/>
            <person name="LaButti K."/>
            <person name="Lipzen A."/>
            <person name="Waldron R."/>
            <person name="Moloney N.M."/>
            <person name="Sperisen C."/>
            <person name="Kredics L."/>
            <person name="Vagvoelgyi C."/>
            <person name="Patrignani A."/>
            <person name="Fitzpatrick D."/>
            <person name="Nagy I."/>
            <person name="Doyle S."/>
            <person name="Anderson J.B."/>
            <person name="Grigoriev I.V."/>
            <person name="Gueldener U."/>
            <person name="Muensterkoetter M."/>
            <person name="Nagy L.G."/>
        </authorList>
    </citation>
    <scope>NUCLEOTIDE SEQUENCE [LARGE SCALE GENOMIC DNA]</scope>
    <source>
        <strain evidence="2">Ar21-2</strain>
    </source>
</reference>
<keyword evidence="2" id="KW-1185">Reference proteome</keyword>
<name>A0A2H3D9S9_ARMGA</name>
<protein>
    <submittedName>
        <fullName evidence="1">Uncharacterized protein</fullName>
    </submittedName>
</protein>
<organism evidence="1 2">
    <name type="scientific">Armillaria gallica</name>
    <name type="common">Bulbous honey fungus</name>
    <name type="synonym">Armillaria bulbosa</name>
    <dbReference type="NCBI Taxonomy" id="47427"/>
    <lineage>
        <taxon>Eukaryota</taxon>
        <taxon>Fungi</taxon>
        <taxon>Dikarya</taxon>
        <taxon>Basidiomycota</taxon>
        <taxon>Agaricomycotina</taxon>
        <taxon>Agaricomycetes</taxon>
        <taxon>Agaricomycetidae</taxon>
        <taxon>Agaricales</taxon>
        <taxon>Marasmiineae</taxon>
        <taxon>Physalacriaceae</taxon>
        <taxon>Armillaria</taxon>
    </lineage>
</organism>
<accession>A0A2H3D9S9</accession>
<dbReference type="InParanoid" id="A0A2H3D9S9"/>
<gene>
    <name evidence="1" type="ORF">ARMGADRAFT_1034152</name>
</gene>
<evidence type="ECO:0000313" key="2">
    <source>
        <dbReference type="Proteomes" id="UP000217790"/>
    </source>
</evidence>
<proteinExistence type="predicted"/>
<dbReference type="AlphaFoldDB" id="A0A2H3D9S9"/>
<dbReference type="Proteomes" id="UP000217790">
    <property type="component" value="Unassembled WGS sequence"/>
</dbReference>